<dbReference type="Proteomes" id="UP000327118">
    <property type="component" value="Unassembled WGS sequence"/>
</dbReference>
<feature type="chain" id="PRO_5024912412" evidence="2">
    <location>
        <begin position="30"/>
        <end position="341"/>
    </location>
</feature>
<feature type="signal peptide" evidence="2">
    <location>
        <begin position="1"/>
        <end position="29"/>
    </location>
</feature>
<gene>
    <name evidence="3" type="ORF">BDV28DRAFT_150384</name>
</gene>
<reference evidence="4" key="1">
    <citation type="submission" date="2019-04" db="EMBL/GenBank/DDBJ databases">
        <title>Friends and foes A comparative genomics studyof 23 Aspergillus species from section Flavi.</title>
        <authorList>
            <consortium name="DOE Joint Genome Institute"/>
            <person name="Kjaerbolling I."/>
            <person name="Vesth T."/>
            <person name="Frisvad J.C."/>
            <person name="Nybo J.L."/>
            <person name="Theobald S."/>
            <person name="Kildgaard S."/>
            <person name="Isbrandt T."/>
            <person name="Kuo A."/>
            <person name="Sato A."/>
            <person name="Lyhne E.K."/>
            <person name="Kogle M.E."/>
            <person name="Wiebenga A."/>
            <person name="Kun R.S."/>
            <person name="Lubbers R.J."/>
            <person name="Makela M.R."/>
            <person name="Barry K."/>
            <person name="Chovatia M."/>
            <person name="Clum A."/>
            <person name="Daum C."/>
            <person name="Haridas S."/>
            <person name="He G."/>
            <person name="LaButti K."/>
            <person name="Lipzen A."/>
            <person name="Mondo S."/>
            <person name="Riley R."/>
            <person name="Salamov A."/>
            <person name="Simmons B.A."/>
            <person name="Magnuson J.K."/>
            <person name="Henrissat B."/>
            <person name="Mortensen U.H."/>
            <person name="Larsen T.O."/>
            <person name="Devries R.P."/>
            <person name="Grigoriev I.V."/>
            <person name="Machida M."/>
            <person name="Baker S.E."/>
            <person name="Andersen M.R."/>
        </authorList>
    </citation>
    <scope>NUCLEOTIDE SEQUENCE [LARGE SCALE GENOMIC DNA]</scope>
    <source>
        <strain evidence="4">CBS 553.77</strain>
    </source>
</reference>
<organism evidence="3 4">
    <name type="scientific">Aspergillus coremiiformis</name>
    <dbReference type="NCBI Taxonomy" id="138285"/>
    <lineage>
        <taxon>Eukaryota</taxon>
        <taxon>Fungi</taxon>
        <taxon>Dikarya</taxon>
        <taxon>Ascomycota</taxon>
        <taxon>Pezizomycotina</taxon>
        <taxon>Eurotiomycetes</taxon>
        <taxon>Eurotiomycetidae</taxon>
        <taxon>Eurotiales</taxon>
        <taxon>Aspergillaceae</taxon>
        <taxon>Aspergillus</taxon>
        <taxon>Aspergillus subgen. Circumdati</taxon>
    </lineage>
</organism>
<keyword evidence="4" id="KW-1185">Reference proteome</keyword>
<dbReference type="AlphaFoldDB" id="A0A5N6Z1K8"/>
<proteinExistence type="predicted"/>
<protein>
    <submittedName>
        <fullName evidence="3">Uncharacterized protein</fullName>
    </submittedName>
</protein>
<feature type="region of interest" description="Disordered" evidence="1">
    <location>
        <begin position="232"/>
        <end position="260"/>
    </location>
</feature>
<feature type="region of interest" description="Disordered" evidence="1">
    <location>
        <begin position="290"/>
        <end position="323"/>
    </location>
</feature>
<dbReference type="OrthoDB" id="4344543at2759"/>
<name>A0A5N6Z1K8_9EURO</name>
<evidence type="ECO:0000313" key="3">
    <source>
        <dbReference type="EMBL" id="KAE8351003.1"/>
    </source>
</evidence>
<keyword evidence="2" id="KW-0732">Signal</keyword>
<feature type="compositionally biased region" description="Polar residues" evidence="1">
    <location>
        <begin position="243"/>
        <end position="258"/>
    </location>
</feature>
<dbReference type="EMBL" id="ML739192">
    <property type="protein sequence ID" value="KAE8351003.1"/>
    <property type="molecule type" value="Genomic_DNA"/>
</dbReference>
<sequence length="341" mass="36883">MRSGFHKPGAIPFLVLLVFSLLSLVPSLAKEWDFYNLRFGYIGYHRNDVRQSSRIRDGLVDVRSRVRATGSQCKSWAISCYSLSDLDRISRPRRAVPDTPPRSSLEAAAVFDTDPIAYLAEKPSTFTRGVRAFKSLFINQLGDNQIPNPLSTGSASSVVAAPTSLISNLSNLAVTSVSRGSEVALPKSSSGNFTASATGNVSQSSQYFLSHLHELWQQVCRVAKIYLESRTASHVSGKEQRPPSCSGTTNEETTQLSEQPIRHAREQAAPKVLLPSNGSNVALSTLSPTYPQPFVKPTHPPDLPATAEEQSKGVGHGPNSQSARGSCMAIVIGLIAGVMWF</sequence>
<accession>A0A5N6Z1K8</accession>
<evidence type="ECO:0000256" key="2">
    <source>
        <dbReference type="SAM" id="SignalP"/>
    </source>
</evidence>
<evidence type="ECO:0000256" key="1">
    <source>
        <dbReference type="SAM" id="MobiDB-lite"/>
    </source>
</evidence>
<evidence type="ECO:0000313" key="4">
    <source>
        <dbReference type="Proteomes" id="UP000327118"/>
    </source>
</evidence>